<dbReference type="PANTHER" id="PTHR33491">
    <property type="entry name" value="OSJNBA0016N04.9 PROTEIN"/>
    <property type="match status" value="1"/>
</dbReference>
<feature type="chain" id="PRO_5036476207" description="Wall-associated receptor kinase galacturonan-binding domain-containing protein" evidence="3">
    <location>
        <begin position="17"/>
        <end position="350"/>
    </location>
</feature>
<evidence type="ECO:0000259" key="4">
    <source>
        <dbReference type="Pfam" id="PF13947"/>
    </source>
</evidence>
<dbReference type="InterPro" id="IPR025287">
    <property type="entry name" value="WAK_GUB"/>
</dbReference>
<gene>
    <name evidence="5" type="ORF">SASPL_156419</name>
</gene>
<dbReference type="Pfam" id="PF13947">
    <property type="entry name" value="GUB_WAK_bind"/>
    <property type="match status" value="1"/>
</dbReference>
<sequence>MELALVILVFYTLCFAITPTLASSMSKPGCPKKCGNVTIPYPFGIGSKCSANSSFTVICKNSPGNSSRTVPYLSSINLEVVNVSIYGVVIVNLPVSPINCSEGRQTRESLPISLTGSPFTLSAHYNTFVVLGCKTAVWFHSNGTRVGGCLAMCDDANATDVASCNGINCCQTSIPRRAQEFEFTYQSIQASNSSFCGYVFPVHKKWLQNEDYKRYKGLVDDLSNPFDREFGFVPLIQSSGGDPIEDADSDGLSSISEIIECSSSDESYLDSVFIFAVIRVALSSINIHPIRSEVSSKLQVKGLGLFLQPFPELDCLKSLWNSNYDQFEWKACKGEQRNGIARSKEVYTQT</sequence>
<evidence type="ECO:0000256" key="2">
    <source>
        <dbReference type="ARBA" id="ARBA00022729"/>
    </source>
</evidence>
<keyword evidence="2 3" id="KW-0732">Signal</keyword>
<evidence type="ECO:0000313" key="5">
    <source>
        <dbReference type="EMBL" id="KAG6383810.1"/>
    </source>
</evidence>
<evidence type="ECO:0000256" key="1">
    <source>
        <dbReference type="ARBA" id="ARBA00004167"/>
    </source>
</evidence>
<proteinExistence type="predicted"/>
<dbReference type="GO" id="GO:0030247">
    <property type="term" value="F:polysaccharide binding"/>
    <property type="evidence" value="ECO:0007669"/>
    <property type="project" value="InterPro"/>
</dbReference>
<dbReference type="GO" id="GO:0016020">
    <property type="term" value="C:membrane"/>
    <property type="evidence" value="ECO:0007669"/>
    <property type="project" value="UniProtKB-SubCell"/>
</dbReference>
<keyword evidence="6" id="KW-1185">Reference proteome</keyword>
<reference evidence="5" key="2">
    <citation type="submission" date="2020-08" db="EMBL/GenBank/DDBJ databases">
        <title>Plant Genome Project.</title>
        <authorList>
            <person name="Zhang R.-G."/>
        </authorList>
    </citation>
    <scope>NUCLEOTIDE SEQUENCE</scope>
    <source>
        <strain evidence="5">Huo1</strain>
        <tissue evidence="5">Leaf</tissue>
    </source>
</reference>
<comment type="subcellular location">
    <subcellularLocation>
        <location evidence="1">Membrane</location>
        <topology evidence="1">Single-pass membrane protein</topology>
    </subcellularLocation>
</comment>
<comment type="caution">
    <text evidence="5">The sequence shown here is derived from an EMBL/GenBank/DDBJ whole genome shotgun (WGS) entry which is preliminary data.</text>
</comment>
<dbReference type="AlphaFoldDB" id="A0A8X8VWX5"/>
<feature type="signal peptide" evidence="3">
    <location>
        <begin position="1"/>
        <end position="16"/>
    </location>
</feature>
<organism evidence="5">
    <name type="scientific">Salvia splendens</name>
    <name type="common">Scarlet sage</name>
    <dbReference type="NCBI Taxonomy" id="180675"/>
    <lineage>
        <taxon>Eukaryota</taxon>
        <taxon>Viridiplantae</taxon>
        <taxon>Streptophyta</taxon>
        <taxon>Embryophyta</taxon>
        <taxon>Tracheophyta</taxon>
        <taxon>Spermatophyta</taxon>
        <taxon>Magnoliopsida</taxon>
        <taxon>eudicotyledons</taxon>
        <taxon>Gunneridae</taxon>
        <taxon>Pentapetalae</taxon>
        <taxon>asterids</taxon>
        <taxon>lamiids</taxon>
        <taxon>Lamiales</taxon>
        <taxon>Lamiaceae</taxon>
        <taxon>Nepetoideae</taxon>
        <taxon>Mentheae</taxon>
        <taxon>Salviinae</taxon>
        <taxon>Salvia</taxon>
        <taxon>Salvia subgen. Calosphace</taxon>
        <taxon>core Calosphace</taxon>
    </lineage>
</organism>
<accession>A0A8X8VWX5</accession>
<evidence type="ECO:0000313" key="6">
    <source>
        <dbReference type="Proteomes" id="UP000298416"/>
    </source>
</evidence>
<name>A0A8X8VWX5_SALSN</name>
<dbReference type="EMBL" id="PNBA02000388">
    <property type="protein sequence ID" value="KAG6383810.1"/>
    <property type="molecule type" value="Genomic_DNA"/>
</dbReference>
<protein>
    <recommendedName>
        <fullName evidence="4">Wall-associated receptor kinase galacturonan-binding domain-containing protein</fullName>
    </recommendedName>
</protein>
<feature type="domain" description="Wall-associated receptor kinase galacturonan-binding" evidence="4">
    <location>
        <begin position="30"/>
        <end position="84"/>
    </location>
</feature>
<reference evidence="5" key="1">
    <citation type="submission" date="2018-01" db="EMBL/GenBank/DDBJ databases">
        <authorList>
            <person name="Mao J.F."/>
        </authorList>
    </citation>
    <scope>NUCLEOTIDE SEQUENCE</scope>
    <source>
        <strain evidence="5">Huo1</strain>
        <tissue evidence="5">Leaf</tissue>
    </source>
</reference>
<dbReference type="Proteomes" id="UP000298416">
    <property type="component" value="Unassembled WGS sequence"/>
</dbReference>
<evidence type="ECO:0000256" key="3">
    <source>
        <dbReference type="SAM" id="SignalP"/>
    </source>
</evidence>